<dbReference type="InterPro" id="IPR027443">
    <property type="entry name" value="IPNS-like_sf"/>
</dbReference>
<keyword evidence="3 4" id="KW-0408">Iron</keyword>
<dbReference type="STRING" id="3750.A0A498J927"/>
<evidence type="ECO:0000313" key="6">
    <source>
        <dbReference type="EMBL" id="RXH90362.1"/>
    </source>
</evidence>
<dbReference type="SUPFAM" id="SSF51197">
    <property type="entry name" value="Clavaminate synthase-like"/>
    <property type="match status" value="1"/>
</dbReference>
<dbReference type="EMBL" id="RDQH01000335">
    <property type="protein sequence ID" value="RXH90362.1"/>
    <property type="molecule type" value="Genomic_DNA"/>
</dbReference>
<reference evidence="6 7" key="1">
    <citation type="submission" date="2018-10" db="EMBL/GenBank/DDBJ databases">
        <title>A high-quality apple genome assembly.</title>
        <authorList>
            <person name="Hu J."/>
        </authorList>
    </citation>
    <scope>NUCLEOTIDE SEQUENCE [LARGE SCALE GENOMIC DNA]</scope>
    <source>
        <strain evidence="7">cv. HFTH1</strain>
        <tissue evidence="6">Young leaf</tissue>
    </source>
</reference>
<dbReference type="InterPro" id="IPR044861">
    <property type="entry name" value="IPNS-like_FE2OG_OXY"/>
</dbReference>
<dbReference type="GO" id="GO:0046872">
    <property type="term" value="F:metal ion binding"/>
    <property type="evidence" value="ECO:0007669"/>
    <property type="project" value="UniProtKB-KW"/>
</dbReference>
<dbReference type="PROSITE" id="PS51471">
    <property type="entry name" value="FE2OG_OXY"/>
    <property type="match status" value="1"/>
</dbReference>
<dbReference type="InterPro" id="IPR050295">
    <property type="entry name" value="Plant_2OG-oxidoreductases"/>
</dbReference>
<evidence type="ECO:0000256" key="4">
    <source>
        <dbReference type="RuleBase" id="RU003682"/>
    </source>
</evidence>
<dbReference type="Pfam" id="PF03171">
    <property type="entry name" value="2OG-FeII_Oxy"/>
    <property type="match status" value="1"/>
</dbReference>
<proteinExistence type="inferred from homology"/>
<dbReference type="Gene3D" id="2.60.120.330">
    <property type="entry name" value="B-lactam Antibiotic, Isopenicillin N Synthase, Chain"/>
    <property type="match status" value="1"/>
</dbReference>
<accession>A0A498J927</accession>
<keyword evidence="2" id="KW-0847">Vitamin C</keyword>
<comment type="similarity">
    <text evidence="4">Belongs to the iron/ascorbate-dependent oxidoreductase family.</text>
</comment>
<dbReference type="PANTHER" id="PTHR47991">
    <property type="entry name" value="OXOGLUTARATE/IRON-DEPENDENT DIOXYGENASE"/>
    <property type="match status" value="1"/>
</dbReference>
<evidence type="ECO:0000256" key="2">
    <source>
        <dbReference type="ARBA" id="ARBA00022896"/>
    </source>
</evidence>
<organism evidence="6 7">
    <name type="scientific">Malus domestica</name>
    <name type="common">Apple</name>
    <name type="synonym">Pyrus malus</name>
    <dbReference type="NCBI Taxonomy" id="3750"/>
    <lineage>
        <taxon>Eukaryota</taxon>
        <taxon>Viridiplantae</taxon>
        <taxon>Streptophyta</taxon>
        <taxon>Embryophyta</taxon>
        <taxon>Tracheophyta</taxon>
        <taxon>Spermatophyta</taxon>
        <taxon>Magnoliopsida</taxon>
        <taxon>eudicotyledons</taxon>
        <taxon>Gunneridae</taxon>
        <taxon>Pentapetalae</taxon>
        <taxon>rosids</taxon>
        <taxon>fabids</taxon>
        <taxon>Rosales</taxon>
        <taxon>Rosaceae</taxon>
        <taxon>Amygdaloideae</taxon>
        <taxon>Maleae</taxon>
        <taxon>Malus</taxon>
    </lineage>
</organism>
<feature type="domain" description="Fe2OG dioxygenase" evidence="5">
    <location>
        <begin position="110"/>
        <end position="210"/>
    </location>
</feature>
<dbReference type="InterPro" id="IPR005123">
    <property type="entry name" value="Oxoglu/Fe-dep_dioxygenase_dom"/>
</dbReference>
<keyword evidence="7" id="KW-1185">Reference proteome</keyword>
<sequence>MKAMIDACHGFFTLPDEEREEFKSSNDVLEMFNCGTSYNLDLDKFLKWRDFFNARVHPEFYALSKPAGVSEVSLKFSRKTRQVALEITSAIAESLGLDPSYIHHAMNTDRGFEILAANYNPPCPQTESAIGLPRHTDSGLFTLLIQNEMNGLQVEHNGKWATIDVPPNCFFVNLADQMDILTNGKYKSLIHRATLNNKATRISVVFSHGPSADTVIAPAPELLEKHGQAPKYIGMNYIEYMKIQLSGKSYQKSTLDHMRYKHAG</sequence>
<evidence type="ECO:0000256" key="3">
    <source>
        <dbReference type="ARBA" id="ARBA00023004"/>
    </source>
</evidence>
<dbReference type="AlphaFoldDB" id="A0A498J927"/>
<dbReference type="GO" id="GO:0031418">
    <property type="term" value="F:L-ascorbic acid binding"/>
    <property type="evidence" value="ECO:0007669"/>
    <property type="project" value="UniProtKB-KW"/>
</dbReference>
<dbReference type="Proteomes" id="UP000290289">
    <property type="component" value="Chromosome 9"/>
</dbReference>
<comment type="caution">
    <text evidence="6">The sequence shown here is derived from an EMBL/GenBank/DDBJ whole genome shotgun (WGS) entry which is preliminary data.</text>
</comment>
<dbReference type="GO" id="GO:0016491">
    <property type="term" value="F:oxidoreductase activity"/>
    <property type="evidence" value="ECO:0007669"/>
    <property type="project" value="UniProtKB-KW"/>
</dbReference>
<evidence type="ECO:0000256" key="1">
    <source>
        <dbReference type="ARBA" id="ARBA00022723"/>
    </source>
</evidence>
<protein>
    <recommendedName>
        <fullName evidence="5">Fe2OG dioxygenase domain-containing protein</fullName>
    </recommendedName>
</protein>
<keyword evidence="1 4" id="KW-0479">Metal-binding</keyword>
<gene>
    <name evidence="6" type="ORF">DVH24_032719</name>
</gene>
<evidence type="ECO:0000313" key="7">
    <source>
        <dbReference type="Proteomes" id="UP000290289"/>
    </source>
</evidence>
<name>A0A498J927_MALDO</name>
<keyword evidence="4" id="KW-0560">Oxidoreductase</keyword>
<evidence type="ECO:0000259" key="5">
    <source>
        <dbReference type="PROSITE" id="PS51471"/>
    </source>
</evidence>